<reference evidence="2 3" key="1">
    <citation type="journal article" date="2019" name="Int. J. Syst. Evol. Microbiol.">
        <title>The Global Catalogue of Microorganisms (GCM) 10K type strain sequencing project: providing services to taxonomists for standard genome sequencing and annotation.</title>
        <authorList>
            <consortium name="The Broad Institute Genomics Platform"/>
            <consortium name="The Broad Institute Genome Sequencing Center for Infectious Disease"/>
            <person name="Wu L."/>
            <person name="Ma J."/>
        </authorList>
    </citation>
    <scope>NUCLEOTIDE SEQUENCE [LARGE SCALE GENOMIC DNA]</scope>
    <source>
        <strain evidence="2 3">PSRA2</strain>
    </source>
</reference>
<feature type="compositionally biased region" description="Basic and acidic residues" evidence="1">
    <location>
        <begin position="69"/>
        <end position="79"/>
    </location>
</feature>
<dbReference type="Proteomes" id="UP001596406">
    <property type="component" value="Unassembled WGS sequence"/>
</dbReference>
<feature type="region of interest" description="Disordered" evidence="1">
    <location>
        <begin position="47"/>
        <end position="79"/>
    </location>
</feature>
<gene>
    <name evidence="2" type="ORF">ACFQHK_05825</name>
</gene>
<evidence type="ECO:0000313" key="3">
    <source>
        <dbReference type="Proteomes" id="UP001596406"/>
    </source>
</evidence>
<protein>
    <submittedName>
        <fullName evidence="2">Uncharacterized protein</fullName>
    </submittedName>
</protein>
<organism evidence="2 3">
    <name type="scientific">Halomarina ordinaria</name>
    <dbReference type="NCBI Taxonomy" id="3033939"/>
    <lineage>
        <taxon>Archaea</taxon>
        <taxon>Methanobacteriati</taxon>
        <taxon>Methanobacteriota</taxon>
        <taxon>Stenosarchaea group</taxon>
        <taxon>Halobacteria</taxon>
        <taxon>Halobacteriales</taxon>
        <taxon>Natronomonadaceae</taxon>
        <taxon>Halomarina</taxon>
    </lineage>
</organism>
<comment type="caution">
    <text evidence="2">The sequence shown here is derived from an EMBL/GenBank/DDBJ whole genome shotgun (WGS) entry which is preliminary data.</text>
</comment>
<accession>A0ABD5U739</accession>
<evidence type="ECO:0000256" key="1">
    <source>
        <dbReference type="SAM" id="MobiDB-lite"/>
    </source>
</evidence>
<name>A0ABD5U739_9EURY</name>
<evidence type="ECO:0000313" key="2">
    <source>
        <dbReference type="EMBL" id="MFC6836023.1"/>
    </source>
</evidence>
<dbReference type="AlphaFoldDB" id="A0ABD5U739"/>
<sequence>MHPSRTAGVALTALALCGYGIGAVAAYPGRWLTIPGVMVGVSLVVMGDGPPGRRGRADRANTGTPTSPAREDRDGGDAP</sequence>
<dbReference type="RefSeq" id="WP_304447717.1">
    <property type="nucleotide sequence ID" value="NZ_JARRAH010000001.1"/>
</dbReference>
<dbReference type="EMBL" id="JBHSXM010000001">
    <property type="protein sequence ID" value="MFC6836023.1"/>
    <property type="molecule type" value="Genomic_DNA"/>
</dbReference>
<keyword evidence="3" id="KW-1185">Reference proteome</keyword>
<proteinExistence type="predicted"/>